<dbReference type="RefSeq" id="WP_089973295.1">
    <property type="nucleotide sequence ID" value="NZ_FOCQ01000025.1"/>
</dbReference>
<dbReference type="SUPFAM" id="SSF48371">
    <property type="entry name" value="ARM repeat"/>
    <property type="match status" value="1"/>
</dbReference>
<gene>
    <name evidence="4" type="ORF">SAMN05444955_1256</name>
</gene>
<dbReference type="EMBL" id="FOCQ01000025">
    <property type="protein sequence ID" value="SEN79828.1"/>
    <property type="molecule type" value="Genomic_DNA"/>
</dbReference>
<dbReference type="STRING" id="1173111.SAMN05444955_1256"/>
<dbReference type="Gene3D" id="1.20.1170.10">
    <property type="match status" value="1"/>
</dbReference>
<name>A0A1H8JHZ8_9BACL</name>
<keyword evidence="3" id="KW-0812">Transmembrane</keyword>
<dbReference type="InterPro" id="IPR016024">
    <property type="entry name" value="ARM-type_fold"/>
</dbReference>
<dbReference type="Proteomes" id="UP000199695">
    <property type="component" value="Unassembled WGS sequence"/>
</dbReference>
<proteinExistence type="predicted"/>
<feature type="region of interest" description="Disordered" evidence="2">
    <location>
        <begin position="646"/>
        <end position="666"/>
    </location>
</feature>
<evidence type="ECO:0000256" key="2">
    <source>
        <dbReference type="SAM" id="MobiDB-lite"/>
    </source>
</evidence>
<evidence type="ECO:0000256" key="1">
    <source>
        <dbReference type="SAM" id="Coils"/>
    </source>
</evidence>
<feature type="transmembrane region" description="Helical" evidence="3">
    <location>
        <begin position="369"/>
        <end position="389"/>
    </location>
</feature>
<evidence type="ECO:0000313" key="4">
    <source>
        <dbReference type="EMBL" id="SEN79828.1"/>
    </source>
</evidence>
<feature type="transmembrane region" description="Helical" evidence="3">
    <location>
        <begin position="291"/>
        <end position="317"/>
    </location>
</feature>
<sequence>MALAAEVMVRIAADAERFNRVVERAERQLDSLGGTSRRVSRGAIAAFAGVVPAITPIGAAAIGAAGAIAASFAAAGVALAGFGAIAVTVLNDVFEASGEIEKINEKIEKAQALGDQEKVNKLLKERAAIMATLSTEQQRAATALADFKSFWDDFAKQFEEPVVDFFVSSLYTLQNVLKGLQPAFQVAMESLGDFFDIMSEMSNSKQAQQFFNWIAQQAGPAITAFGNIAVNVFGGFINLLMAFTPLTNSVQNGLVGMSEAFLQWTQSLKGSESFKAFIDYVKANGPKILSILGNLAVVVGGLLVAFAPIGSVILTIIQKAAQGLAYLVQIAFSHKDQISTAFQQLQTTVLPFVINLWNRIVMAFNQAKAVILPIVMSLFTTITTFIQTYGPQILTVIQTTWNIITNVISLAQQAILAVIQFAWPYINQIIQLVMTQIAPFLIQVWGRISAFINQVMPKIVQIVQWAWQNVIQPVITTVMNTLIPVIESAWNFIKGIIDGALDMIMGLINTALSLLTGDWEGAWEGMQQFTSGVWKIIETLVDEGIQLVYDIILGGLNLIEGIHNDFWEAGKNLILGLADGIAAFAGDVVDAAVAAAKDAVAAVKNWLGISSPAKMTIEMGHDFGAGFAIGIQDMIKQARQASKNLARESVQPIQTEEASLGRTSRDMNASQTKNIYIENINYQATGGQMTQSQFIQMLRGVDILYGNA</sequence>
<evidence type="ECO:0000256" key="3">
    <source>
        <dbReference type="SAM" id="Phobius"/>
    </source>
</evidence>
<keyword evidence="3" id="KW-0472">Membrane</keyword>
<keyword evidence="1" id="KW-0175">Coiled coil</keyword>
<protein>
    <submittedName>
        <fullName evidence="4">Phage-related protein</fullName>
    </submittedName>
</protein>
<feature type="transmembrane region" description="Helical" evidence="3">
    <location>
        <begin position="42"/>
        <end position="62"/>
    </location>
</feature>
<keyword evidence="5" id="KW-1185">Reference proteome</keyword>
<feature type="coiled-coil region" evidence="1">
    <location>
        <begin position="93"/>
        <end position="120"/>
    </location>
</feature>
<keyword evidence="3" id="KW-1133">Transmembrane helix</keyword>
<feature type="coiled-coil region" evidence="1">
    <location>
        <begin position="8"/>
        <end position="35"/>
    </location>
</feature>
<reference evidence="4 5" key="1">
    <citation type="submission" date="2016-10" db="EMBL/GenBank/DDBJ databases">
        <authorList>
            <person name="de Groot N.N."/>
        </authorList>
    </citation>
    <scope>NUCLEOTIDE SEQUENCE [LARGE SCALE GENOMIC DNA]</scope>
    <source>
        <strain evidence="4 5">DSM 46701</strain>
    </source>
</reference>
<accession>A0A1H8JHZ8</accession>
<feature type="transmembrane region" description="Helical" evidence="3">
    <location>
        <begin position="68"/>
        <end position="90"/>
    </location>
</feature>
<organism evidence="4 5">
    <name type="scientific">Lihuaxuella thermophila</name>
    <dbReference type="NCBI Taxonomy" id="1173111"/>
    <lineage>
        <taxon>Bacteria</taxon>
        <taxon>Bacillati</taxon>
        <taxon>Bacillota</taxon>
        <taxon>Bacilli</taxon>
        <taxon>Bacillales</taxon>
        <taxon>Thermoactinomycetaceae</taxon>
        <taxon>Lihuaxuella</taxon>
    </lineage>
</organism>
<evidence type="ECO:0000313" key="5">
    <source>
        <dbReference type="Proteomes" id="UP000199695"/>
    </source>
</evidence>
<dbReference type="AlphaFoldDB" id="A0A1H8JHZ8"/>